<gene>
    <name evidence="1" type="ORF">BDA99DRAFT_438569</name>
</gene>
<dbReference type="Proteomes" id="UP001209540">
    <property type="component" value="Unassembled WGS sequence"/>
</dbReference>
<proteinExistence type="predicted"/>
<reference evidence="1" key="2">
    <citation type="submission" date="2023-02" db="EMBL/GenBank/DDBJ databases">
        <authorList>
            <consortium name="DOE Joint Genome Institute"/>
            <person name="Mondo S.J."/>
            <person name="Chang Y."/>
            <person name="Wang Y."/>
            <person name="Ahrendt S."/>
            <person name="Andreopoulos W."/>
            <person name="Barry K."/>
            <person name="Beard J."/>
            <person name="Benny G.L."/>
            <person name="Blankenship S."/>
            <person name="Bonito G."/>
            <person name="Cuomo C."/>
            <person name="Desiro A."/>
            <person name="Gervers K.A."/>
            <person name="Hundley H."/>
            <person name="Kuo A."/>
            <person name="LaButti K."/>
            <person name="Lang B.F."/>
            <person name="Lipzen A."/>
            <person name="O'Donnell K."/>
            <person name="Pangilinan J."/>
            <person name="Reynolds N."/>
            <person name="Sandor L."/>
            <person name="Smith M.W."/>
            <person name="Tsang A."/>
            <person name="Grigoriev I.V."/>
            <person name="Stajich J.E."/>
            <person name="Spatafora J.W."/>
        </authorList>
    </citation>
    <scope>NUCLEOTIDE SEQUENCE</scope>
    <source>
        <strain evidence="1">RSA 2281</strain>
    </source>
</reference>
<keyword evidence="2" id="KW-1185">Reference proteome</keyword>
<name>A0AAD5K9J3_9FUNG</name>
<sequence length="73" mass="8381">MTIQHDGMPHSIAFARLQLTTISSYRKASSGLSLLNRHHVQTLEQWIEENKPAFCKLLSFFNLCMDVKTNAFL</sequence>
<evidence type="ECO:0000313" key="2">
    <source>
        <dbReference type="Proteomes" id="UP001209540"/>
    </source>
</evidence>
<protein>
    <submittedName>
        <fullName evidence="1">Uncharacterized protein</fullName>
    </submittedName>
</protein>
<accession>A0AAD5K9J3</accession>
<reference evidence="1" key="1">
    <citation type="journal article" date="2022" name="IScience">
        <title>Evolution of zygomycete secretomes and the origins of terrestrial fungal ecologies.</title>
        <authorList>
            <person name="Chang Y."/>
            <person name="Wang Y."/>
            <person name="Mondo S."/>
            <person name="Ahrendt S."/>
            <person name="Andreopoulos W."/>
            <person name="Barry K."/>
            <person name="Beard J."/>
            <person name="Benny G.L."/>
            <person name="Blankenship S."/>
            <person name="Bonito G."/>
            <person name="Cuomo C."/>
            <person name="Desiro A."/>
            <person name="Gervers K.A."/>
            <person name="Hundley H."/>
            <person name="Kuo A."/>
            <person name="LaButti K."/>
            <person name="Lang B.F."/>
            <person name="Lipzen A."/>
            <person name="O'Donnell K."/>
            <person name="Pangilinan J."/>
            <person name="Reynolds N."/>
            <person name="Sandor L."/>
            <person name="Smith M.E."/>
            <person name="Tsang A."/>
            <person name="Grigoriev I.V."/>
            <person name="Stajich J.E."/>
            <person name="Spatafora J.W."/>
        </authorList>
    </citation>
    <scope>NUCLEOTIDE SEQUENCE</scope>
    <source>
        <strain evidence="1">RSA 2281</strain>
    </source>
</reference>
<comment type="caution">
    <text evidence="1">The sequence shown here is derived from an EMBL/GenBank/DDBJ whole genome shotgun (WGS) entry which is preliminary data.</text>
</comment>
<dbReference type="EMBL" id="JAIXMP010000014">
    <property type="protein sequence ID" value="KAI9262411.1"/>
    <property type="molecule type" value="Genomic_DNA"/>
</dbReference>
<dbReference type="AlphaFoldDB" id="A0AAD5K9J3"/>
<organism evidence="1 2">
    <name type="scientific">Phascolomyces articulosus</name>
    <dbReference type="NCBI Taxonomy" id="60185"/>
    <lineage>
        <taxon>Eukaryota</taxon>
        <taxon>Fungi</taxon>
        <taxon>Fungi incertae sedis</taxon>
        <taxon>Mucoromycota</taxon>
        <taxon>Mucoromycotina</taxon>
        <taxon>Mucoromycetes</taxon>
        <taxon>Mucorales</taxon>
        <taxon>Lichtheimiaceae</taxon>
        <taxon>Phascolomyces</taxon>
    </lineage>
</organism>
<evidence type="ECO:0000313" key="1">
    <source>
        <dbReference type="EMBL" id="KAI9262411.1"/>
    </source>
</evidence>